<comment type="caution">
    <text evidence="2">The sequence shown here is derived from an EMBL/GenBank/DDBJ whole genome shotgun (WGS) entry which is preliminary data.</text>
</comment>
<dbReference type="Proteomes" id="UP000469452">
    <property type="component" value="Unassembled WGS sequence"/>
</dbReference>
<sequence>MQQQAPPPTTRHASPSKDDTQALKAALHEFTAQAADRARERTKANMLRETLAIIPDKSRVKYLEDLLTESVARELQLEAQLGSLHEHFGGPAKKADDSADGGGACHQF</sequence>
<feature type="region of interest" description="Disordered" evidence="1">
    <location>
        <begin position="1"/>
        <end position="20"/>
    </location>
</feature>
<protein>
    <submittedName>
        <fullName evidence="2">Uncharacterized protein</fullName>
    </submittedName>
</protein>
<accession>A0A6A5AGD9</accession>
<dbReference type="AlphaFoldDB" id="A0A6A5AGD9"/>
<evidence type="ECO:0000313" key="2">
    <source>
        <dbReference type="EMBL" id="KAF0750456.1"/>
    </source>
</evidence>
<feature type="region of interest" description="Disordered" evidence="1">
    <location>
        <begin position="86"/>
        <end position="108"/>
    </location>
</feature>
<dbReference type="VEuPathDB" id="FungiDB:H257_12203"/>
<evidence type="ECO:0000256" key="1">
    <source>
        <dbReference type="SAM" id="MobiDB-lite"/>
    </source>
</evidence>
<organism evidence="2 3">
    <name type="scientific">Aphanomyces astaci</name>
    <name type="common">Crayfish plague agent</name>
    <dbReference type="NCBI Taxonomy" id="112090"/>
    <lineage>
        <taxon>Eukaryota</taxon>
        <taxon>Sar</taxon>
        <taxon>Stramenopiles</taxon>
        <taxon>Oomycota</taxon>
        <taxon>Saprolegniomycetes</taxon>
        <taxon>Saprolegniales</taxon>
        <taxon>Verrucalvaceae</taxon>
        <taxon>Aphanomyces</taxon>
    </lineage>
</organism>
<name>A0A6A5AGD9_APHAT</name>
<reference evidence="2 3" key="1">
    <citation type="submission" date="2019-06" db="EMBL/GenBank/DDBJ databases">
        <title>Genomics analysis of Aphanomyces spp. identifies a new class of oomycete effector associated with host adaptation.</title>
        <authorList>
            <person name="Gaulin E."/>
        </authorList>
    </citation>
    <scope>NUCLEOTIDE SEQUENCE [LARGE SCALE GENOMIC DNA]</scope>
    <source>
        <strain evidence="2 3">E</strain>
    </source>
</reference>
<feature type="compositionally biased region" description="Basic and acidic residues" evidence="1">
    <location>
        <begin position="86"/>
        <end position="97"/>
    </location>
</feature>
<evidence type="ECO:0000313" key="3">
    <source>
        <dbReference type="Proteomes" id="UP000469452"/>
    </source>
</evidence>
<proteinExistence type="predicted"/>
<dbReference type="EMBL" id="VJMI01012309">
    <property type="protein sequence ID" value="KAF0750456.1"/>
    <property type="molecule type" value="Genomic_DNA"/>
</dbReference>
<gene>
    <name evidence="2" type="ORF">AaE_006701</name>
</gene>